<gene>
    <name evidence="2" type="ORF">LXT12_26395</name>
</gene>
<keyword evidence="1" id="KW-0732">Signal</keyword>
<dbReference type="EMBL" id="JAJTWT010000025">
    <property type="protein sequence ID" value="MCE4540764.1"/>
    <property type="molecule type" value="Genomic_DNA"/>
</dbReference>
<evidence type="ECO:0000313" key="2">
    <source>
        <dbReference type="EMBL" id="MCE4540764.1"/>
    </source>
</evidence>
<dbReference type="Proteomes" id="UP001201463">
    <property type="component" value="Unassembled WGS sequence"/>
</dbReference>
<dbReference type="RefSeq" id="WP_233395477.1">
    <property type="nucleotide sequence ID" value="NZ_JAJTWT010000025.1"/>
</dbReference>
<evidence type="ECO:0000256" key="1">
    <source>
        <dbReference type="SAM" id="SignalP"/>
    </source>
</evidence>
<accession>A0ABS8XQ29</accession>
<organism evidence="2 3">
    <name type="scientific">Pelomonas caseinilytica</name>
    <dbReference type="NCBI Taxonomy" id="2906763"/>
    <lineage>
        <taxon>Bacteria</taxon>
        <taxon>Pseudomonadati</taxon>
        <taxon>Pseudomonadota</taxon>
        <taxon>Betaproteobacteria</taxon>
        <taxon>Burkholderiales</taxon>
        <taxon>Sphaerotilaceae</taxon>
        <taxon>Roseateles</taxon>
    </lineage>
</organism>
<feature type="chain" id="PRO_5046033710" evidence="1">
    <location>
        <begin position="30"/>
        <end position="664"/>
    </location>
</feature>
<sequence>MSSSSRFLFQPRVMPVFLACALIGAAASAQTSQPVRSNALATGASPSVVVDALNLTEISEKISTGLYIGAVVSSPRIAEGIQKAADVWGLHVDLFVEPNPQKVDQLAADLSHNGAIAVIVEPGTGSSTLAVLKASLLEEKSKRGFEIPVVQVAAARGTGTNRAAALKADFDEGFDALQRARNQILPQIPKFDEIFPIIFPISPLPDHFFQASKFPYPDPLIRSVRTVSSRSASTHAHVSCHAGSLLGNMIHRTSSVDPDVLLIGFEGGNLSIRPEPGAISRDKLSAIMTSYVFAVRGDQSERRDLLSENDGRETSAFKPTIHAPEELEAALKAWVSQAKIAGYQFRGSDEVVIKGLKGKDRRFRASFFLISTDAKLVKPSVELVTDRFGRWALETISTQQFRQVLSEVPMEGAASGQAMIKALDLPSEAERSTIKDTTSTFIGKPLAKVEVQPKGGLLNAAGASVGTVVGFPLGALLYEVDSKKVVTYRPYVLTIEGGFLVVTPEEELTQDLLQKKVSRVDFDERGPLGADQTLWITLEDNHKVQFRRTVLQQGHLDEALAGVKQQGWISGWEYSGARGQGLEANIIVYNFLGKNRKFMSSLNTWPSNDRPATPQMQWYVDGMQRLNFSLLTPEGWRQEFVEVPIAIPPMPRDMKLYSGISKLD</sequence>
<evidence type="ECO:0000313" key="3">
    <source>
        <dbReference type="Proteomes" id="UP001201463"/>
    </source>
</evidence>
<protein>
    <submittedName>
        <fullName evidence="2">Uncharacterized protein</fullName>
    </submittedName>
</protein>
<keyword evidence="3" id="KW-1185">Reference proteome</keyword>
<feature type="signal peptide" evidence="1">
    <location>
        <begin position="1"/>
        <end position="29"/>
    </location>
</feature>
<reference evidence="2 3" key="1">
    <citation type="submission" date="2021-12" db="EMBL/GenBank/DDBJ databases">
        <title>Genome seq of p7.</title>
        <authorList>
            <person name="Seo T."/>
        </authorList>
    </citation>
    <scope>NUCLEOTIDE SEQUENCE [LARGE SCALE GENOMIC DNA]</scope>
    <source>
        <strain evidence="2 3">P7</strain>
    </source>
</reference>
<proteinExistence type="predicted"/>
<comment type="caution">
    <text evidence="2">The sequence shown here is derived from an EMBL/GenBank/DDBJ whole genome shotgun (WGS) entry which is preliminary data.</text>
</comment>
<name>A0ABS8XQ29_9BURK</name>